<dbReference type="Proteomes" id="UP000291933">
    <property type="component" value="Unassembled WGS sequence"/>
</dbReference>
<organism evidence="2 3">
    <name type="scientific">Propioniciclava tarda</name>
    <dbReference type="NCBI Taxonomy" id="433330"/>
    <lineage>
        <taxon>Bacteria</taxon>
        <taxon>Bacillati</taxon>
        <taxon>Actinomycetota</taxon>
        <taxon>Actinomycetes</taxon>
        <taxon>Propionibacteriales</taxon>
        <taxon>Propionibacteriaceae</taxon>
        <taxon>Propioniciclava</taxon>
    </lineage>
</organism>
<keyword evidence="1" id="KW-1133">Transmembrane helix</keyword>
<keyword evidence="1" id="KW-0812">Transmembrane</keyword>
<keyword evidence="3" id="KW-1185">Reference proteome</keyword>
<comment type="caution">
    <text evidence="2">The sequence shown here is derived from an EMBL/GenBank/DDBJ whole genome shotgun (WGS) entry which is preliminary data.</text>
</comment>
<evidence type="ECO:0000313" key="2">
    <source>
        <dbReference type="EMBL" id="TBT96223.1"/>
    </source>
</evidence>
<proteinExistence type="predicted"/>
<reference evidence="2 3" key="1">
    <citation type="submission" date="2019-01" db="EMBL/GenBank/DDBJ databases">
        <title>Lactibacter flavus gen. nov., sp. nov., a novel bacterium of the family Propionibacteriaceae isolated from raw milk and dairy products.</title>
        <authorList>
            <person name="Huptas C."/>
            <person name="Wenning M."/>
            <person name="Breitenwieser F."/>
            <person name="Doll E."/>
            <person name="Von Neubeck M."/>
            <person name="Busse H.-J."/>
            <person name="Scherer S."/>
        </authorList>
    </citation>
    <scope>NUCLEOTIDE SEQUENCE [LARGE SCALE GENOMIC DNA]</scope>
    <source>
        <strain evidence="2 3">DSM 22130</strain>
    </source>
</reference>
<dbReference type="InterPro" id="IPR033458">
    <property type="entry name" value="DUF5134"/>
</dbReference>
<evidence type="ECO:0000313" key="3">
    <source>
        <dbReference type="Proteomes" id="UP000291933"/>
    </source>
</evidence>
<feature type="transmembrane region" description="Helical" evidence="1">
    <location>
        <begin position="36"/>
        <end position="57"/>
    </location>
</feature>
<dbReference type="Pfam" id="PF17197">
    <property type="entry name" value="DUF5134"/>
    <property type="match status" value="1"/>
</dbReference>
<sequence>MPVKFVGLIVLFVWCTVWCVYELTRPQDTRQRVSNVLHLVMAVVMLAMVWTGVWMPFVSVVPMPVLLGVFGLSTAWFVAQAVLARRAGLPVAHYAGHAMMFAAMTWHLGAMSVKRGAMAASGGMAGMGHGGATTTTPMDMTQWTAEASKPGGVLWIFALIGIPFMAYLLLAGLNDVRRALRPRAAASDCACGTDCTCGPECRCSAHVPASDEVRAHEASKIGSDADGAVRVLAPATASCHEPRPVGTPAYRLSALADAAMNLGMFWMSTGLLVAIAPFMKMLSF</sequence>
<feature type="transmembrane region" description="Helical" evidence="1">
    <location>
        <begin position="6"/>
        <end position="24"/>
    </location>
</feature>
<feature type="transmembrane region" description="Helical" evidence="1">
    <location>
        <begin position="258"/>
        <end position="279"/>
    </location>
</feature>
<protein>
    <submittedName>
        <fullName evidence="2">DUF5134 domain-containing protein</fullName>
    </submittedName>
</protein>
<dbReference type="EMBL" id="SDMR01000001">
    <property type="protein sequence ID" value="TBT96223.1"/>
    <property type="molecule type" value="Genomic_DNA"/>
</dbReference>
<gene>
    <name evidence="2" type="ORF">ET996_00695</name>
</gene>
<feature type="transmembrane region" description="Helical" evidence="1">
    <location>
        <begin position="63"/>
        <end position="84"/>
    </location>
</feature>
<accession>A0A4Q9KNS9</accession>
<feature type="transmembrane region" description="Helical" evidence="1">
    <location>
        <begin position="153"/>
        <end position="173"/>
    </location>
</feature>
<dbReference type="OrthoDB" id="3731544at2"/>
<keyword evidence="1" id="KW-0472">Membrane</keyword>
<dbReference type="AlphaFoldDB" id="A0A4Q9KNS9"/>
<evidence type="ECO:0000256" key="1">
    <source>
        <dbReference type="SAM" id="Phobius"/>
    </source>
</evidence>
<feature type="transmembrane region" description="Helical" evidence="1">
    <location>
        <begin position="91"/>
        <end position="109"/>
    </location>
</feature>
<name>A0A4Q9KNS9_PROTD</name>